<dbReference type="Pfam" id="PF18737">
    <property type="entry name" value="HEPN_MAE_28990"/>
    <property type="match status" value="1"/>
</dbReference>
<dbReference type="RefSeq" id="WP_097384371.1">
    <property type="nucleotide sequence ID" value="NZ_CP023741.1"/>
</dbReference>
<organism evidence="2 3">
    <name type="scientific">Sphingobium yanoikuyae</name>
    <name type="common">Sphingomonas yanoikuyae</name>
    <dbReference type="NCBI Taxonomy" id="13690"/>
    <lineage>
        <taxon>Bacteria</taxon>
        <taxon>Pseudomonadati</taxon>
        <taxon>Pseudomonadota</taxon>
        <taxon>Alphaproteobacteria</taxon>
        <taxon>Sphingomonadales</taxon>
        <taxon>Sphingomonadaceae</taxon>
        <taxon>Sphingobium</taxon>
    </lineage>
</organism>
<dbReference type="GeneID" id="57778476"/>
<dbReference type="KEGG" id="sya:A6768_16665"/>
<dbReference type="EMBL" id="CP023741">
    <property type="protein sequence ID" value="ATI81462.1"/>
    <property type="molecule type" value="Genomic_DNA"/>
</dbReference>
<sequence>MRSPLDVITDDLSWREAELGSLKLLLSRNDVSDHQKVVLLRASWSLLYAHYEGFSKTSLAVFYDYAKRAVTRCGMLPVKTRLFALDKKIKRLRSLSSEPLLGELENFTASFYDPTPDFPEVDTKSNLWPNVLEDLLSDADIKIDTLDTHRVKISTLVKRRNNIAHGKRDIVAEVSYYWGFEAAVYDVMYEMAFRIDERLKSAPYA</sequence>
<protein>
    <recommendedName>
        <fullName evidence="1">MAE-28990/MAE-18760-like HEPN domain-containing protein</fullName>
    </recommendedName>
</protein>
<evidence type="ECO:0000313" key="2">
    <source>
        <dbReference type="EMBL" id="ATI81462.1"/>
    </source>
</evidence>
<dbReference type="InterPro" id="IPR040788">
    <property type="entry name" value="HEPN_MAE_28990"/>
</dbReference>
<name>A0A291N2A4_SPHYA</name>
<reference evidence="2 3" key="1">
    <citation type="submission" date="2017-10" db="EMBL/GenBank/DDBJ databases">
        <title>Sphingobium yanoikuyae S72.</title>
        <authorList>
            <person name="Sanchez E."/>
            <person name="Bustos P."/>
            <person name="Mendoza P."/>
            <person name="Guo X."/>
            <person name="Mendoza A."/>
        </authorList>
    </citation>
    <scope>NUCLEOTIDE SEQUENCE [LARGE SCALE GENOMIC DNA]</scope>
    <source>
        <strain evidence="2 3">S72</strain>
    </source>
</reference>
<dbReference type="Proteomes" id="UP000219422">
    <property type="component" value="Chromosome"/>
</dbReference>
<evidence type="ECO:0000259" key="1">
    <source>
        <dbReference type="Pfam" id="PF18737"/>
    </source>
</evidence>
<accession>A0A291N2A4</accession>
<dbReference type="AlphaFoldDB" id="A0A291N2A4"/>
<evidence type="ECO:0000313" key="3">
    <source>
        <dbReference type="Proteomes" id="UP000219422"/>
    </source>
</evidence>
<gene>
    <name evidence="2" type="ORF">A6768_16665</name>
</gene>
<feature type="domain" description="MAE-28990/MAE-18760-like HEPN" evidence="1">
    <location>
        <begin position="6"/>
        <end position="204"/>
    </location>
</feature>
<proteinExistence type="predicted"/>